<dbReference type="Proteomes" id="UP001062846">
    <property type="component" value="Chromosome 11"/>
</dbReference>
<accession>A0ACC0LVD4</accession>
<evidence type="ECO:0000313" key="2">
    <source>
        <dbReference type="Proteomes" id="UP001062846"/>
    </source>
</evidence>
<dbReference type="EMBL" id="CM046398">
    <property type="protein sequence ID" value="KAI8532456.1"/>
    <property type="molecule type" value="Genomic_DNA"/>
</dbReference>
<evidence type="ECO:0000313" key="1">
    <source>
        <dbReference type="EMBL" id="KAI8532456.1"/>
    </source>
</evidence>
<proteinExistence type="predicted"/>
<keyword evidence="2" id="KW-1185">Reference proteome</keyword>
<protein>
    <submittedName>
        <fullName evidence="1">Uncharacterized protein</fullName>
    </submittedName>
</protein>
<name>A0ACC0LVD4_RHOML</name>
<comment type="caution">
    <text evidence="1">The sequence shown here is derived from an EMBL/GenBank/DDBJ whole genome shotgun (WGS) entry which is preliminary data.</text>
</comment>
<reference evidence="1" key="1">
    <citation type="submission" date="2022-02" db="EMBL/GenBank/DDBJ databases">
        <title>Plant Genome Project.</title>
        <authorList>
            <person name="Zhang R.-G."/>
        </authorList>
    </citation>
    <scope>NUCLEOTIDE SEQUENCE</scope>
    <source>
        <strain evidence="1">AT1</strain>
    </source>
</reference>
<organism evidence="1 2">
    <name type="scientific">Rhododendron molle</name>
    <name type="common">Chinese azalea</name>
    <name type="synonym">Azalea mollis</name>
    <dbReference type="NCBI Taxonomy" id="49168"/>
    <lineage>
        <taxon>Eukaryota</taxon>
        <taxon>Viridiplantae</taxon>
        <taxon>Streptophyta</taxon>
        <taxon>Embryophyta</taxon>
        <taxon>Tracheophyta</taxon>
        <taxon>Spermatophyta</taxon>
        <taxon>Magnoliopsida</taxon>
        <taxon>eudicotyledons</taxon>
        <taxon>Gunneridae</taxon>
        <taxon>Pentapetalae</taxon>
        <taxon>asterids</taxon>
        <taxon>Ericales</taxon>
        <taxon>Ericaceae</taxon>
        <taxon>Ericoideae</taxon>
        <taxon>Rhodoreae</taxon>
        <taxon>Rhododendron</taxon>
    </lineage>
</organism>
<sequence>MGRDNPPPKVNLSQKRKSSDAPAVAPEKTAPVQKKHQKQPSSATVPSTEKHARPASSPHSKQPAEKATHRQSALTEKSSSAAPFMPSFMTEDGRRLTVTDSVPQDPPLVITLLQGLGLPRDMKQVPRGIEGNLDALFTSIAMDGQSSLALHEKLMNLGHRNAQLKKKVEELEAAEKNWVQKEAEKNHRITQLEGELVTERGKRLATELMKKELEELRSEKENLPKLLDASFDEGYKKCGADLQEDVEKIQKRRYRRGYRVGWADALSKSFELLKVKMMMTSGLMHPRLLPPRYLLSPSLKMRRRWLKRWW</sequence>
<gene>
    <name evidence="1" type="ORF">RHMOL_Rhmol11G0215500</name>
</gene>